<sequence length="167" mass="18522">MARRLLALVVQLFGIGAPPSGAGDRHRPVYLRPTKWKPASPPPGLWSLIKRSVKSKVSPGHSSSVLASLLALCFLVPQSALHPIEPKNRFREMRTLVGVLRRMTQNGSKTDTMVYKIRVNPLLSAIVLCFQKGLCNRGDSSRFLHDEQIAVKGCGVYYAFQKEEVVI</sequence>
<dbReference type="EMBL" id="KD097933">
    <property type="protein sequence ID" value="EMS61324.1"/>
    <property type="molecule type" value="Genomic_DNA"/>
</dbReference>
<gene>
    <name evidence="1" type="ORF">TRIUR3_30054</name>
</gene>
<name>M8AKH9_TRIUA</name>
<organism evidence="1">
    <name type="scientific">Triticum urartu</name>
    <name type="common">Red wild einkorn</name>
    <name type="synonym">Crithodium urartu</name>
    <dbReference type="NCBI Taxonomy" id="4572"/>
    <lineage>
        <taxon>Eukaryota</taxon>
        <taxon>Viridiplantae</taxon>
        <taxon>Streptophyta</taxon>
        <taxon>Embryophyta</taxon>
        <taxon>Tracheophyta</taxon>
        <taxon>Spermatophyta</taxon>
        <taxon>Magnoliopsida</taxon>
        <taxon>Liliopsida</taxon>
        <taxon>Poales</taxon>
        <taxon>Poaceae</taxon>
        <taxon>BOP clade</taxon>
        <taxon>Pooideae</taxon>
        <taxon>Triticodae</taxon>
        <taxon>Triticeae</taxon>
        <taxon>Triticinae</taxon>
        <taxon>Triticum</taxon>
    </lineage>
</organism>
<accession>M8AKH9</accession>
<reference evidence="1" key="1">
    <citation type="journal article" date="2013" name="Nature">
        <title>Draft genome of the wheat A-genome progenitor Triticum urartu.</title>
        <authorList>
            <person name="Ling H.Q."/>
            <person name="Zhao S."/>
            <person name="Liu D."/>
            <person name="Wang J."/>
            <person name="Sun H."/>
            <person name="Zhang C."/>
            <person name="Fan H."/>
            <person name="Li D."/>
            <person name="Dong L."/>
            <person name="Tao Y."/>
            <person name="Gao C."/>
            <person name="Wu H."/>
            <person name="Li Y."/>
            <person name="Cui Y."/>
            <person name="Guo X."/>
            <person name="Zheng S."/>
            <person name="Wang B."/>
            <person name="Yu K."/>
            <person name="Liang Q."/>
            <person name="Yang W."/>
            <person name="Lou X."/>
            <person name="Chen J."/>
            <person name="Feng M."/>
            <person name="Jian J."/>
            <person name="Zhang X."/>
            <person name="Luo G."/>
            <person name="Jiang Y."/>
            <person name="Liu J."/>
            <person name="Wang Z."/>
            <person name="Sha Y."/>
            <person name="Zhang B."/>
            <person name="Wu H."/>
            <person name="Tang D."/>
            <person name="Shen Q."/>
            <person name="Xue P."/>
            <person name="Zou S."/>
            <person name="Wang X."/>
            <person name="Liu X."/>
            <person name="Wang F."/>
            <person name="Yang Y."/>
            <person name="An X."/>
            <person name="Dong Z."/>
            <person name="Zhang K."/>
            <person name="Zhang X."/>
            <person name="Luo M.C."/>
            <person name="Dvorak J."/>
            <person name="Tong Y."/>
            <person name="Wang J."/>
            <person name="Yang H."/>
            <person name="Li Z."/>
            <person name="Wang D."/>
            <person name="Zhang A."/>
            <person name="Wang J."/>
        </authorList>
    </citation>
    <scope>NUCLEOTIDE SEQUENCE</scope>
</reference>
<proteinExistence type="predicted"/>
<dbReference type="AlphaFoldDB" id="M8AKH9"/>
<evidence type="ECO:0000313" key="1">
    <source>
        <dbReference type="EMBL" id="EMS61324.1"/>
    </source>
</evidence>
<protein>
    <submittedName>
        <fullName evidence="1">Uncharacterized protein</fullName>
    </submittedName>
</protein>